<evidence type="ECO:0000313" key="2">
    <source>
        <dbReference type="EMBL" id="MPC74717.1"/>
    </source>
</evidence>
<reference evidence="2 3" key="1">
    <citation type="submission" date="2019-05" db="EMBL/GenBank/DDBJ databases">
        <title>Another draft genome of Portunus trituberculatus and its Hox gene families provides insights of decapod evolution.</title>
        <authorList>
            <person name="Jeong J.-H."/>
            <person name="Song I."/>
            <person name="Kim S."/>
            <person name="Choi T."/>
            <person name="Kim D."/>
            <person name="Ryu S."/>
            <person name="Kim W."/>
        </authorList>
    </citation>
    <scope>NUCLEOTIDE SEQUENCE [LARGE SCALE GENOMIC DNA]</scope>
    <source>
        <tissue evidence="2">Muscle</tissue>
    </source>
</reference>
<dbReference type="Proteomes" id="UP000324222">
    <property type="component" value="Unassembled WGS sequence"/>
</dbReference>
<feature type="compositionally biased region" description="Low complexity" evidence="1">
    <location>
        <begin position="136"/>
        <end position="149"/>
    </location>
</feature>
<proteinExistence type="predicted"/>
<feature type="compositionally biased region" description="Polar residues" evidence="1">
    <location>
        <begin position="157"/>
        <end position="168"/>
    </location>
</feature>
<comment type="caution">
    <text evidence="2">The sequence shown here is derived from an EMBL/GenBank/DDBJ whole genome shotgun (WGS) entry which is preliminary data.</text>
</comment>
<name>A0A5B7HZP4_PORTR</name>
<gene>
    <name evidence="2" type="ORF">E2C01_069091</name>
</gene>
<dbReference type="OrthoDB" id="5988333at2759"/>
<evidence type="ECO:0000313" key="3">
    <source>
        <dbReference type="Proteomes" id="UP000324222"/>
    </source>
</evidence>
<dbReference type="AlphaFoldDB" id="A0A5B7HZP4"/>
<sequence>MPNLTMPVTNAAITKTMSVNGNLVDAKLFQTNCLLTKAIVPIAVSVNDIEQKKGKSLLCYLDGLNSSLRLLTSAVNYLNQLRKDVAQIHVRDSAMVDLCKWECEVGQQELFPFDVTRKCEEIHKTGRLGRPSFRPSSKTSGKRFSSSSRSSHRPSQGHYQSRPRSQNRPFFGQRPPQGRGMHGLKLHQQ</sequence>
<keyword evidence="3" id="KW-1185">Reference proteome</keyword>
<organism evidence="2 3">
    <name type="scientific">Portunus trituberculatus</name>
    <name type="common">Swimming crab</name>
    <name type="synonym">Neptunus trituberculatus</name>
    <dbReference type="NCBI Taxonomy" id="210409"/>
    <lineage>
        <taxon>Eukaryota</taxon>
        <taxon>Metazoa</taxon>
        <taxon>Ecdysozoa</taxon>
        <taxon>Arthropoda</taxon>
        <taxon>Crustacea</taxon>
        <taxon>Multicrustacea</taxon>
        <taxon>Malacostraca</taxon>
        <taxon>Eumalacostraca</taxon>
        <taxon>Eucarida</taxon>
        <taxon>Decapoda</taxon>
        <taxon>Pleocyemata</taxon>
        <taxon>Brachyura</taxon>
        <taxon>Eubrachyura</taxon>
        <taxon>Portunoidea</taxon>
        <taxon>Portunidae</taxon>
        <taxon>Portuninae</taxon>
        <taxon>Portunus</taxon>
    </lineage>
</organism>
<dbReference type="EMBL" id="VSRR010039558">
    <property type="protein sequence ID" value="MPC74717.1"/>
    <property type="molecule type" value="Genomic_DNA"/>
</dbReference>
<feature type="region of interest" description="Disordered" evidence="1">
    <location>
        <begin position="127"/>
        <end position="189"/>
    </location>
</feature>
<protein>
    <submittedName>
        <fullName evidence="2">Uncharacterized protein</fullName>
    </submittedName>
</protein>
<evidence type="ECO:0000256" key="1">
    <source>
        <dbReference type="SAM" id="MobiDB-lite"/>
    </source>
</evidence>
<accession>A0A5B7HZP4</accession>